<dbReference type="InterPro" id="IPR051706">
    <property type="entry name" value="Glycosyltransferase_domain"/>
</dbReference>
<dbReference type="Pfam" id="PF05704">
    <property type="entry name" value="Caps_synth"/>
    <property type="match status" value="1"/>
</dbReference>
<proteinExistence type="predicted"/>
<dbReference type="Gene3D" id="3.90.550.20">
    <property type="match status" value="1"/>
</dbReference>
<name>A0A815JA46_9BILA</name>
<dbReference type="InterPro" id="IPR008441">
    <property type="entry name" value="AfumC-like_glycosyl_Trfase"/>
</dbReference>
<evidence type="ECO:0000313" key="1">
    <source>
        <dbReference type="EMBL" id="CAF1379591.1"/>
    </source>
</evidence>
<evidence type="ECO:0000313" key="3">
    <source>
        <dbReference type="Proteomes" id="UP000663845"/>
    </source>
</evidence>
<dbReference type="EMBL" id="CAJOAZ010001920">
    <property type="protein sequence ID" value="CAF3873027.1"/>
    <property type="molecule type" value="Genomic_DNA"/>
</dbReference>
<gene>
    <name evidence="1" type="ORF">JYZ213_LOCUS36584</name>
    <name evidence="2" type="ORF">OXD698_LOCUS22463</name>
</gene>
<accession>A0A815JA46</accession>
<comment type="caution">
    <text evidence="1">The sequence shown here is derived from an EMBL/GenBank/DDBJ whole genome shotgun (WGS) entry which is preliminary data.</text>
</comment>
<evidence type="ECO:0008006" key="4">
    <source>
        <dbReference type="Google" id="ProtNLM"/>
    </source>
</evidence>
<protein>
    <recommendedName>
        <fullName evidence="4">Capsular polysaccharide synthesis protein</fullName>
    </recommendedName>
</protein>
<dbReference type="PANTHER" id="PTHR32385">
    <property type="entry name" value="MANNOSYL PHOSPHORYLINOSITOL CERAMIDE SYNTHASE"/>
    <property type="match status" value="1"/>
</dbReference>
<dbReference type="GO" id="GO:0000030">
    <property type="term" value="F:mannosyltransferase activity"/>
    <property type="evidence" value="ECO:0007669"/>
    <property type="project" value="TreeGrafter"/>
</dbReference>
<dbReference type="Proteomes" id="UP000663845">
    <property type="component" value="Unassembled WGS sequence"/>
</dbReference>
<evidence type="ECO:0000313" key="2">
    <source>
        <dbReference type="EMBL" id="CAF3873027.1"/>
    </source>
</evidence>
<dbReference type="Proteomes" id="UP000663844">
    <property type="component" value="Unassembled WGS sequence"/>
</dbReference>
<dbReference type="GO" id="GO:0016020">
    <property type="term" value="C:membrane"/>
    <property type="evidence" value="ECO:0007669"/>
    <property type="project" value="GOC"/>
</dbReference>
<sequence length="280" mass="32805">MNIEQIPLKIWTYWHDENVPGMIQNCVANWQHSNPKYKIRLLNKNSLTEWIKIPLPWNFENLNYSRQADWARLNLLMEHGGIWLDASLIATGSLDFIHEKKERYASEGFMFYLDCFTKNPSYPVLESWFIASIPHGKFITGWFNEFNFATVNWGNEGEKYLIHLKETYGHEKYQNLLQNIDGPDYLTIHMAAQKVMQIDGIKAIASEGAEKGPYQILAEQCNWDSRRFAEVMLLSWLGPIPRLIKVRGFERDMLTTLLNESHPIDETSLYHQFMNSIKNV</sequence>
<dbReference type="InterPro" id="IPR029044">
    <property type="entry name" value="Nucleotide-diphossugar_trans"/>
</dbReference>
<dbReference type="GO" id="GO:0051999">
    <property type="term" value="P:mannosyl-inositol phosphorylceramide biosynthetic process"/>
    <property type="evidence" value="ECO:0007669"/>
    <property type="project" value="TreeGrafter"/>
</dbReference>
<organism evidence="1 3">
    <name type="scientific">Adineta steineri</name>
    <dbReference type="NCBI Taxonomy" id="433720"/>
    <lineage>
        <taxon>Eukaryota</taxon>
        <taxon>Metazoa</taxon>
        <taxon>Spiralia</taxon>
        <taxon>Gnathifera</taxon>
        <taxon>Rotifera</taxon>
        <taxon>Eurotatoria</taxon>
        <taxon>Bdelloidea</taxon>
        <taxon>Adinetida</taxon>
        <taxon>Adinetidae</taxon>
        <taxon>Adineta</taxon>
    </lineage>
</organism>
<dbReference type="SUPFAM" id="SSF53448">
    <property type="entry name" value="Nucleotide-diphospho-sugar transferases"/>
    <property type="match status" value="1"/>
</dbReference>
<dbReference type="AlphaFoldDB" id="A0A815JA46"/>
<dbReference type="EMBL" id="CAJNOG010000900">
    <property type="protein sequence ID" value="CAF1379591.1"/>
    <property type="molecule type" value="Genomic_DNA"/>
</dbReference>
<reference evidence="1" key="1">
    <citation type="submission" date="2021-02" db="EMBL/GenBank/DDBJ databases">
        <authorList>
            <person name="Nowell W R."/>
        </authorList>
    </citation>
    <scope>NUCLEOTIDE SEQUENCE</scope>
</reference>
<dbReference type="PANTHER" id="PTHR32385:SF22">
    <property type="entry name" value="MANNOSYL PHOSPHORYLINOSITOL CERAMIDE SYNTHASE SUR1"/>
    <property type="match status" value="1"/>
</dbReference>